<sequence>VKIALFSLGNLAVHSECRAELNCSTQVRELCHYLMKITQPDDIVHKLLGLEQFFSGSRC</sequence>
<organism evidence="1 2">
    <name type="scientific">Symbiodinium necroappetens</name>
    <dbReference type="NCBI Taxonomy" id="1628268"/>
    <lineage>
        <taxon>Eukaryota</taxon>
        <taxon>Sar</taxon>
        <taxon>Alveolata</taxon>
        <taxon>Dinophyceae</taxon>
        <taxon>Suessiales</taxon>
        <taxon>Symbiodiniaceae</taxon>
        <taxon>Symbiodinium</taxon>
    </lineage>
</organism>
<gene>
    <name evidence="1" type="primary">TIO</name>
    <name evidence="1" type="ORF">SNEC2469_LOCUS29627</name>
</gene>
<dbReference type="EMBL" id="CAJNJA010067008">
    <property type="protein sequence ID" value="CAE7891204.1"/>
    <property type="molecule type" value="Genomic_DNA"/>
</dbReference>
<name>A0A813B5Q5_9DINO</name>
<protein>
    <submittedName>
        <fullName evidence="1">TIO protein</fullName>
    </submittedName>
</protein>
<proteinExistence type="predicted"/>
<feature type="non-terminal residue" evidence="1">
    <location>
        <position position="1"/>
    </location>
</feature>
<comment type="caution">
    <text evidence="1">The sequence shown here is derived from an EMBL/GenBank/DDBJ whole genome shotgun (WGS) entry which is preliminary data.</text>
</comment>
<dbReference type="Proteomes" id="UP000601435">
    <property type="component" value="Unassembled WGS sequence"/>
</dbReference>
<dbReference type="AlphaFoldDB" id="A0A813B5Q5"/>
<evidence type="ECO:0000313" key="1">
    <source>
        <dbReference type="EMBL" id="CAE7891204.1"/>
    </source>
</evidence>
<evidence type="ECO:0000313" key="2">
    <source>
        <dbReference type="Proteomes" id="UP000601435"/>
    </source>
</evidence>
<dbReference type="OrthoDB" id="266718at2759"/>
<accession>A0A813B5Q5</accession>
<reference evidence="1" key="1">
    <citation type="submission" date="2021-02" db="EMBL/GenBank/DDBJ databases">
        <authorList>
            <person name="Dougan E. K."/>
            <person name="Rhodes N."/>
            <person name="Thang M."/>
            <person name="Chan C."/>
        </authorList>
    </citation>
    <scope>NUCLEOTIDE SEQUENCE</scope>
</reference>
<keyword evidence="2" id="KW-1185">Reference proteome</keyword>